<accession>A0AAN8D7D3</accession>
<name>A0AAN8D7D3_CHAGU</name>
<organism evidence="1 2">
    <name type="scientific">Champsocephalus gunnari</name>
    <name type="common">Mackerel icefish</name>
    <dbReference type="NCBI Taxonomy" id="52237"/>
    <lineage>
        <taxon>Eukaryota</taxon>
        <taxon>Metazoa</taxon>
        <taxon>Chordata</taxon>
        <taxon>Craniata</taxon>
        <taxon>Vertebrata</taxon>
        <taxon>Euteleostomi</taxon>
        <taxon>Actinopterygii</taxon>
        <taxon>Neopterygii</taxon>
        <taxon>Teleostei</taxon>
        <taxon>Neoteleostei</taxon>
        <taxon>Acanthomorphata</taxon>
        <taxon>Eupercaria</taxon>
        <taxon>Perciformes</taxon>
        <taxon>Notothenioidei</taxon>
        <taxon>Channichthyidae</taxon>
        <taxon>Champsocephalus</taxon>
    </lineage>
</organism>
<sequence>MVKNSIPGRLIGVHCEGPGVADWFKESTITTRSLYSFNLLKCSYCSLDRSLSLDCGGIHPVMLMVDYNSNMD</sequence>
<evidence type="ECO:0000313" key="1">
    <source>
        <dbReference type="EMBL" id="KAK5916757.1"/>
    </source>
</evidence>
<dbReference type="Proteomes" id="UP001331515">
    <property type="component" value="Unassembled WGS sequence"/>
</dbReference>
<dbReference type="EMBL" id="JAURVH010001526">
    <property type="protein sequence ID" value="KAK5916757.1"/>
    <property type="molecule type" value="Genomic_DNA"/>
</dbReference>
<keyword evidence="2" id="KW-1185">Reference proteome</keyword>
<comment type="caution">
    <text evidence="1">The sequence shown here is derived from an EMBL/GenBank/DDBJ whole genome shotgun (WGS) entry which is preliminary data.</text>
</comment>
<proteinExistence type="predicted"/>
<gene>
    <name evidence="1" type="ORF">CgunFtcFv8_011707</name>
</gene>
<reference evidence="1 2" key="1">
    <citation type="journal article" date="2023" name="Mol. Biol. Evol.">
        <title>Genomics of Secondarily Temperate Adaptation in the Only Non-Antarctic Icefish.</title>
        <authorList>
            <person name="Rivera-Colon A.G."/>
            <person name="Rayamajhi N."/>
            <person name="Minhas B.F."/>
            <person name="Madrigal G."/>
            <person name="Bilyk K.T."/>
            <person name="Yoon V."/>
            <person name="Hune M."/>
            <person name="Gregory S."/>
            <person name="Cheng C.H.C."/>
            <person name="Catchen J.M."/>
        </authorList>
    </citation>
    <scope>NUCLEOTIDE SEQUENCE [LARGE SCALE GENOMIC DNA]</scope>
    <source>
        <tissue evidence="1">White muscle</tissue>
    </source>
</reference>
<dbReference type="AlphaFoldDB" id="A0AAN8D7D3"/>
<protein>
    <submittedName>
        <fullName evidence="1">Uncharacterized protein</fullName>
    </submittedName>
</protein>
<evidence type="ECO:0000313" key="2">
    <source>
        <dbReference type="Proteomes" id="UP001331515"/>
    </source>
</evidence>